<dbReference type="AlphaFoldDB" id="A0A6N7EJG6"/>
<dbReference type="EMBL" id="WHPC01000021">
    <property type="protein sequence ID" value="MPV36887.1"/>
    <property type="molecule type" value="Genomic_DNA"/>
</dbReference>
<dbReference type="OrthoDB" id="4464809at2"/>
<comment type="caution">
    <text evidence="2">The sequence shown here is derived from an EMBL/GenBank/DDBJ whole genome shotgun (WGS) entry which is preliminary data.</text>
</comment>
<dbReference type="GO" id="GO:0004519">
    <property type="term" value="F:endonuclease activity"/>
    <property type="evidence" value="ECO:0007669"/>
    <property type="project" value="UniProtKB-KW"/>
</dbReference>
<dbReference type="InterPro" id="IPR003615">
    <property type="entry name" value="HNH_nuc"/>
</dbReference>
<dbReference type="Proteomes" id="UP000437709">
    <property type="component" value="Unassembled WGS sequence"/>
</dbReference>
<evidence type="ECO:0000313" key="3">
    <source>
        <dbReference type="Proteomes" id="UP000437709"/>
    </source>
</evidence>
<evidence type="ECO:0000259" key="1">
    <source>
        <dbReference type="Pfam" id="PF13391"/>
    </source>
</evidence>
<reference evidence="2 3" key="1">
    <citation type="submission" date="2019-10" db="EMBL/GenBank/DDBJ databases">
        <title>Georgenia wutianyii sp. nov. and Georgenia yuyongxinii sp. nov. isolated from plateau pika (Ochotona curzoniae) in the Qinghai-Tibet plateau of China.</title>
        <authorList>
            <person name="Tian Z."/>
        </authorList>
    </citation>
    <scope>NUCLEOTIDE SEQUENCE [LARGE SCALE GENOMIC DNA]</scope>
    <source>
        <strain evidence="2 3">JCM 19765</strain>
    </source>
</reference>
<protein>
    <submittedName>
        <fullName evidence="2">HNH endonuclease</fullName>
    </submittedName>
</protein>
<proteinExistence type="predicted"/>
<name>A0A6N7EJG6_9MICO</name>
<sequence length="336" mass="37678">MESGVPQQRAWLLMAAGDNRGHGGNSGYDDQFDAYYSWDSNVPNFKNLRVGDLIALWDKERLLGVSVIEEIETSRGPKLLHRCPACNTTRISPPRKKVVPPYRCMKCRHEFASPVIDVVEVGLYRARYDAAWTSLDGLLGEKEIRSLAVNAGDINAMRPLDWAALRRSLIAKGAGRAVERVTARVDLSWQPVSGVHVALPQGFTQALVRVRRGQRQFREHLLATQGSACAFTGGAPARVLEAGHLYSYAELGSHFNHGGLMLRRDIHRLFDDGMLAVDPSKLRIDVANDLARFPQYARLHDERLTLRLLDEQVEWLGKHWDEHRGAHDQASMSARS</sequence>
<keyword evidence="2" id="KW-0378">Hydrolase</keyword>
<keyword evidence="2" id="KW-0255">Endonuclease</keyword>
<organism evidence="2 3">
    <name type="scientific">Georgenia subflava</name>
    <dbReference type="NCBI Taxonomy" id="1622177"/>
    <lineage>
        <taxon>Bacteria</taxon>
        <taxon>Bacillati</taxon>
        <taxon>Actinomycetota</taxon>
        <taxon>Actinomycetes</taxon>
        <taxon>Micrococcales</taxon>
        <taxon>Bogoriellaceae</taxon>
        <taxon>Georgenia</taxon>
    </lineage>
</organism>
<dbReference type="RefSeq" id="WP_152193829.1">
    <property type="nucleotide sequence ID" value="NZ_VUKD01000001.1"/>
</dbReference>
<accession>A0A6N7EJG6</accession>
<keyword evidence="2" id="KW-0540">Nuclease</keyword>
<feature type="domain" description="HNH nuclease" evidence="1">
    <location>
        <begin position="229"/>
        <end position="278"/>
    </location>
</feature>
<dbReference type="Pfam" id="PF13391">
    <property type="entry name" value="HNH_2"/>
    <property type="match status" value="1"/>
</dbReference>
<gene>
    <name evidence="2" type="ORF">GB881_07435</name>
</gene>
<keyword evidence="3" id="KW-1185">Reference proteome</keyword>
<evidence type="ECO:0000313" key="2">
    <source>
        <dbReference type="EMBL" id="MPV36887.1"/>
    </source>
</evidence>